<organism evidence="1 2">
    <name type="scientific">Daedalea quercina L-15889</name>
    <dbReference type="NCBI Taxonomy" id="1314783"/>
    <lineage>
        <taxon>Eukaryota</taxon>
        <taxon>Fungi</taxon>
        <taxon>Dikarya</taxon>
        <taxon>Basidiomycota</taxon>
        <taxon>Agaricomycotina</taxon>
        <taxon>Agaricomycetes</taxon>
        <taxon>Polyporales</taxon>
        <taxon>Fomitopsis</taxon>
    </lineage>
</organism>
<protein>
    <submittedName>
        <fullName evidence="1">Uncharacterized protein</fullName>
    </submittedName>
</protein>
<proteinExistence type="predicted"/>
<dbReference type="Proteomes" id="UP000076727">
    <property type="component" value="Unassembled WGS sequence"/>
</dbReference>
<evidence type="ECO:0000313" key="2">
    <source>
        <dbReference type="Proteomes" id="UP000076727"/>
    </source>
</evidence>
<name>A0A165TZ47_9APHY</name>
<keyword evidence="2" id="KW-1185">Reference proteome</keyword>
<gene>
    <name evidence="1" type="ORF">DAEQUDRAFT_721051</name>
</gene>
<evidence type="ECO:0000313" key="1">
    <source>
        <dbReference type="EMBL" id="KZT74163.1"/>
    </source>
</evidence>
<dbReference type="AlphaFoldDB" id="A0A165TZ47"/>
<dbReference type="EMBL" id="KV429034">
    <property type="protein sequence ID" value="KZT74163.1"/>
    <property type="molecule type" value="Genomic_DNA"/>
</dbReference>
<reference evidence="1 2" key="1">
    <citation type="journal article" date="2016" name="Mol. Biol. Evol.">
        <title>Comparative Genomics of Early-Diverging Mushroom-Forming Fungi Provides Insights into the Origins of Lignocellulose Decay Capabilities.</title>
        <authorList>
            <person name="Nagy L.G."/>
            <person name="Riley R."/>
            <person name="Tritt A."/>
            <person name="Adam C."/>
            <person name="Daum C."/>
            <person name="Floudas D."/>
            <person name="Sun H."/>
            <person name="Yadav J.S."/>
            <person name="Pangilinan J."/>
            <person name="Larsson K.H."/>
            <person name="Matsuura K."/>
            <person name="Barry K."/>
            <person name="Labutti K."/>
            <person name="Kuo R."/>
            <person name="Ohm R.A."/>
            <person name="Bhattacharya S.S."/>
            <person name="Shirouzu T."/>
            <person name="Yoshinaga Y."/>
            <person name="Martin F.M."/>
            <person name="Grigoriev I.V."/>
            <person name="Hibbett D.S."/>
        </authorList>
    </citation>
    <scope>NUCLEOTIDE SEQUENCE [LARGE SCALE GENOMIC DNA]</scope>
    <source>
        <strain evidence="1 2">L-15889</strain>
    </source>
</reference>
<sequence>MQSLVMRHFNDDVLDDKVSESWIGYRHFIAGVMSPDEGQFWDCFYPAAHRFQDGWQ</sequence>
<accession>A0A165TZ47</accession>